<dbReference type="Pfam" id="PF07650">
    <property type="entry name" value="KH_2"/>
    <property type="match status" value="1"/>
</dbReference>
<dbReference type="InterPro" id="IPR057258">
    <property type="entry name" value="Ribosomal_uS3"/>
</dbReference>
<dbReference type="GO" id="GO:0022627">
    <property type="term" value="C:cytosolic small ribosomal subunit"/>
    <property type="evidence" value="ECO:0007669"/>
    <property type="project" value="TreeGrafter"/>
</dbReference>
<dbReference type="SUPFAM" id="SSF54821">
    <property type="entry name" value="Ribosomal protein S3 C-terminal domain"/>
    <property type="match status" value="1"/>
</dbReference>
<evidence type="ECO:0000256" key="6">
    <source>
        <dbReference type="ARBA" id="ARBA00024998"/>
    </source>
</evidence>
<evidence type="ECO:0000256" key="8">
    <source>
        <dbReference type="HAMAP-Rule" id="MF_01309"/>
    </source>
</evidence>
<dbReference type="InterPro" id="IPR004044">
    <property type="entry name" value="KH_dom_type_2"/>
</dbReference>
<comment type="caution">
    <text evidence="11">The sequence shown here is derived from an EMBL/GenBank/DDBJ whole genome shotgun (WGS) entry which is preliminary data.</text>
</comment>
<accession>A0A968GG85</accession>
<dbReference type="GO" id="GO:0019843">
    <property type="term" value="F:rRNA binding"/>
    <property type="evidence" value="ECO:0007669"/>
    <property type="project" value="UniProtKB-UniRule"/>
</dbReference>
<dbReference type="AlphaFoldDB" id="A0A968GG85"/>
<dbReference type="InterPro" id="IPR001351">
    <property type="entry name" value="Ribosomal_uS3_C"/>
</dbReference>
<organism evidence="11 12">
    <name type="scientific">Entomospira nematocerorum</name>
    <dbReference type="NCBI Taxonomy" id="2719987"/>
    <lineage>
        <taxon>Bacteria</taxon>
        <taxon>Pseudomonadati</taxon>
        <taxon>Spirochaetota</taxon>
        <taxon>Spirochaetia</taxon>
        <taxon>Spirochaetales</taxon>
        <taxon>Spirochaetaceae</taxon>
        <taxon>Entomospira</taxon>
    </lineage>
</organism>
<dbReference type="SMART" id="SM00322">
    <property type="entry name" value="KH"/>
    <property type="match status" value="1"/>
</dbReference>
<evidence type="ECO:0000256" key="9">
    <source>
        <dbReference type="RuleBase" id="RU003624"/>
    </source>
</evidence>
<dbReference type="PANTHER" id="PTHR11760:SF19">
    <property type="entry name" value="SMALL RIBOSOMAL SUBUNIT PROTEIN US3C"/>
    <property type="match status" value="1"/>
</dbReference>
<evidence type="ECO:0000256" key="2">
    <source>
        <dbReference type="ARBA" id="ARBA00022730"/>
    </source>
</evidence>
<keyword evidence="4 8" id="KW-0689">Ribosomal protein</keyword>
<keyword evidence="12" id="KW-1185">Reference proteome</keyword>
<comment type="function">
    <text evidence="6 8">Binds the lower part of the 30S subunit head. Binds mRNA in the 70S ribosome, positioning it for translation.</text>
</comment>
<dbReference type="PROSITE" id="PS50823">
    <property type="entry name" value="KH_TYPE_2"/>
    <property type="match status" value="1"/>
</dbReference>
<gene>
    <name evidence="8 11" type="primary">rpsC</name>
    <name evidence="11" type="ORF">HCT46_04865</name>
</gene>
<keyword evidence="5 8" id="KW-0687">Ribonucleoprotein</keyword>
<feature type="domain" description="KH type-2" evidence="10">
    <location>
        <begin position="39"/>
        <end position="111"/>
    </location>
</feature>
<evidence type="ECO:0000256" key="1">
    <source>
        <dbReference type="ARBA" id="ARBA00010761"/>
    </source>
</evidence>
<evidence type="ECO:0000256" key="5">
    <source>
        <dbReference type="ARBA" id="ARBA00023274"/>
    </source>
</evidence>
<dbReference type="InterPro" id="IPR005704">
    <property type="entry name" value="Ribosomal_uS3_bac-typ"/>
</dbReference>
<dbReference type="InterPro" id="IPR009019">
    <property type="entry name" value="KH_sf_prok-type"/>
</dbReference>
<dbReference type="GO" id="GO:0006412">
    <property type="term" value="P:translation"/>
    <property type="evidence" value="ECO:0007669"/>
    <property type="project" value="UniProtKB-UniRule"/>
</dbReference>
<dbReference type="GO" id="GO:0003735">
    <property type="term" value="F:structural constituent of ribosome"/>
    <property type="evidence" value="ECO:0007669"/>
    <property type="project" value="InterPro"/>
</dbReference>
<comment type="similarity">
    <text evidence="1 8 9">Belongs to the universal ribosomal protein uS3 family.</text>
</comment>
<reference evidence="11" key="1">
    <citation type="submission" date="2020-03" db="EMBL/GenBank/DDBJ databases">
        <title>Spirochaetal bacteria isolated from arthropods constitute a novel genus Entomospira genus novum within the order Spirochaetales.</title>
        <authorList>
            <person name="Grana-Miraglia L."/>
            <person name="Sikutova S."/>
            <person name="Fingerle V."/>
            <person name="Sing A."/>
            <person name="Castillo-Ramirez S."/>
            <person name="Margos G."/>
            <person name="Rudolf I."/>
        </authorList>
    </citation>
    <scope>NUCLEOTIDE SEQUENCE</scope>
    <source>
        <strain evidence="11">BR208</strain>
    </source>
</reference>
<dbReference type="FunFam" id="3.30.300.20:FF:000001">
    <property type="entry name" value="30S ribosomal protein S3"/>
    <property type="match status" value="1"/>
</dbReference>
<dbReference type="InterPro" id="IPR004087">
    <property type="entry name" value="KH_dom"/>
</dbReference>
<dbReference type="InterPro" id="IPR036419">
    <property type="entry name" value="Ribosomal_S3_C_sf"/>
</dbReference>
<proteinExistence type="inferred from homology"/>
<dbReference type="Proteomes" id="UP000752013">
    <property type="component" value="Unassembled WGS sequence"/>
</dbReference>
<dbReference type="InterPro" id="IPR015946">
    <property type="entry name" value="KH_dom-like_a/b"/>
</dbReference>
<dbReference type="Gene3D" id="3.30.1140.32">
    <property type="entry name" value="Ribosomal protein S3, C-terminal domain"/>
    <property type="match status" value="1"/>
</dbReference>
<keyword evidence="2 8" id="KW-0699">rRNA-binding</keyword>
<dbReference type="SUPFAM" id="SSF54814">
    <property type="entry name" value="Prokaryotic type KH domain (KH-domain type II)"/>
    <property type="match status" value="1"/>
</dbReference>
<comment type="subunit">
    <text evidence="8">Part of the 30S ribosomal subunit. Forms a tight complex with proteins S10 and S14.</text>
</comment>
<dbReference type="PANTHER" id="PTHR11760">
    <property type="entry name" value="30S/40S RIBOSOMAL PROTEIN S3"/>
    <property type="match status" value="1"/>
</dbReference>
<evidence type="ECO:0000259" key="10">
    <source>
        <dbReference type="PROSITE" id="PS50823"/>
    </source>
</evidence>
<dbReference type="Pfam" id="PF00189">
    <property type="entry name" value="Ribosomal_S3_C"/>
    <property type="match status" value="1"/>
</dbReference>
<evidence type="ECO:0000256" key="4">
    <source>
        <dbReference type="ARBA" id="ARBA00022980"/>
    </source>
</evidence>
<dbReference type="HAMAP" id="MF_01309_B">
    <property type="entry name" value="Ribosomal_uS3_B"/>
    <property type="match status" value="1"/>
</dbReference>
<keyword evidence="3 8" id="KW-0694">RNA-binding</keyword>
<evidence type="ECO:0000313" key="12">
    <source>
        <dbReference type="Proteomes" id="UP000752013"/>
    </source>
</evidence>
<evidence type="ECO:0000313" key="11">
    <source>
        <dbReference type="EMBL" id="NIZ47246.1"/>
    </source>
</evidence>
<dbReference type="InterPro" id="IPR018280">
    <property type="entry name" value="Ribosomal_uS3_CS"/>
</dbReference>
<sequence>MGQKVHPYGLRLGINKKWKSTWYESGSNYAKALHEDLFLRKTLMSYPECKNADVSDIEISRQSNKVINIVIHTARPGVLIGTKGANIEKINASLQKLVDGKTVKVKVKEIRRPELEAQIVALNIARQLKGRSPFRKALKNAVFSAMKAGALGIKIKISGRLGGAEMSRDFEQKEGRVPLHTLRANIDYGFAEADTTFGVIGVKVWIFKGEVLGPEQKKEDAGTLMRKREDKEMVNA</sequence>
<dbReference type="CDD" id="cd02412">
    <property type="entry name" value="KH-II_30S_S3"/>
    <property type="match status" value="1"/>
</dbReference>
<dbReference type="GO" id="GO:0003729">
    <property type="term" value="F:mRNA binding"/>
    <property type="evidence" value="ECO:0007669"/>
    <property type="project" value="UniProtKB-UniRule"/>
</dbReference>
<evidence type="ECO:0000256" key="7">
    <source>
        <dbReference type="ARBA" id="ARBA00035257"/>
    </source>
</evidence>
<dbReference type="RefSeq" id="WP_167703664.1">
    <property type="nucleotide sequence ID" value="NZ_CP118168.1"/>
</dbReference>
<protein>
    <recommendedName>
        <fullName evidence="7 8">Small ribosomal subunit protein uS3</fullName>
    </recommendedName>
</protein>
<dbReference type="EMBL" id="JAATLK010000001">
    <property type="protein sequence ID" value="NIZ47246.1"/>
    <property type="molecule type" value="Genomic_DNA"/>
</dbReference>
<name>A0A968GG85_9SPIO</name>
<evidence type="ECO:0000256" key="3">
    <source>
        <dbReference type="ARBA" id="ARBA00022884"/>
    </source>
</evidence>
<dbReference type="NCBIfam" id="TIGR01009">
    <property type="entry name" value="rpsC_bact"/>
    <property type="match status" value="1"/>
</dbReference>
<dbReference type="PROSITE" id="PS00548">
    <property type="entry name" value="RIBOSOMAL_S3"/>
    <property type="match status" value="1"/>
</dbReference>
<dbReference type="Gene3D" id="3.30.300.20">
    <property type="match status" value="1"/>
</dbReference>